<dbReference type="SUPFAM" id="SSF52172">
    <property type="entry name" value="CheY-like"/>
    <property type="match status" value="1"/>
</dbReference>
<protein>
    <submittedName>
        <fullName evidence="10">Response regulator</fullName>
    </submittedName>
</protein>
<keyword evidence="1 6" id="KW-0597">Phosphoprotein</keyword>
<dbReference type="PROSITE" id="PS50110">
    <property type="entry name" value="RESPONSE_REGULATORY"/>
    <property type="match status" value="1"/>
</dbReference>
<dbReference type="InterPro" id="IPR036388">
    <property type="entry name" value="WH-like_DNA-bd_sf"/>
</dbReference>
<dbReference type="Pfam" id="PF00072">
    <property type="entry name" value="Response_reg"/>
    <property type="match status" value="1"/>
</dbReference>
<evidence type="ECO:0000313" key="11">
    <source>
        <dbReference type="Proteomes" id="UP001597036"/>
    </source>
</evidence>
<proteinExistence type="predicted"/>
<keyword evidence="4 7" id="KW-0238">DNA-binding</keyword>
<dbReference type="InterPro" id="IPR016032">
    <property type="entry name" value="Sig_transdc_resp-reg_C-effctor"/>
</dbReference>
<evidence type="ECO:0000256" key="1">
    <source>
        <dbReference type="ARBA" id="ARBA00022553"/>
    </source>
</evidence>
<evidence type="ECO:0000256" key="5">
    <source>
        <dbReference type="ARBA" id="ARBA00023163"/>
    </source>
</evidence>
<dbReference type="CDD" id="cd00383">
    <property type="entry name" value="trans_reg_C"/>
    <property type="match status" value="1"/>
</dbReference>
<dbReference type="Pfam" id="PF00486">
    <property type="entry name" value="Trans_reg_C"/>
    <property type="match status" value="1"/>
</dbReference>
<feature type="domain" description="OmpR/PhoB-type" evidence="9">
    <location>
        <begin position="148"/>
        <end position="247"/>
    </location>
</feature>
<dbReference type="Gene3D" id="6.10.250.690">
    <property type="match status" value="1"/>
</dbReference>
<dbReference type="InterPro" id="IPR039420">
    <property type="entry name" value="WalR-like"/>
</dbReference>
<dbReference type="Gene3D" id="1.10.10.10">
    <property type="entry name" value="Winged helix-like DNA-binding domain superfamily/Winged helix DNA-binding domain"/>
    <property type="match status" value="1"/>
</dbReference>
<organism evidence="10 11">
    <name type="scientific">Alloscardovia venturai</name>
    <dbReference type="NCBI Taxonomy" id="1769421"/>
    <lineage>
        <taxon>Bacteria</taxon>
        <taxon>Bacillati</taxon>
        <taxon>Actinomycetota</taxon>
        <taxon>Actinomycetes</taxon>
        <taxon>Bifidobacteriales</taxon>
        <taxon>Bifidobacteriaceae</taxon>
        <taxon>Alloscardovia</taxon>
    </lineage>
</organism>
<gene>
    <name evidence="10" type="ORF">ACFQY8_01415</name>
</gene>
<reference evidence="11" key="1">
    <citation type="journal article" date="2019" name="Int. J. Syst. Evol. Microbiol.">
        <title>The Global Catalogue of Microorganisms (GCM) 10K type strain sequencing project: providing services to taxonomists for standard genome sequencing and annotation.</title>
        <authorList>
            <consortium name="The Broad Institute Genomics Platform"/>
            <consortium name="The Broad Institute Genome Sequencing Center for Infectious Disease"/>
            <person name="Wu L."/>
            <person name="Ma J."/>
        </authorList>
    </citation>
    <scope>NUCLEOTIDE SEQUENCE [LARGE SCALE GENOMIC DNA]</scope>
    <source>
        <strain evidence="11">CCM 8604</strain>
    </source>
</reference>
<evidence type="ECO:0000256" key="3">
    <source>
        <dbReference type="ARBA" id="ARBA00023015"/>
    </source>
</evidence>
<keyword evidence="3" id="KW-0805">Transcription regulation</keyword>
<evidence type="ECO:0000259" key="8">
    <source>
        <dbReference type="PROSITE" id="PS50110"/>
    </source>
</evidence>
<feature type="DNA-binding region" description="OmpR/PhoB-type" evidence="7">
    <location>
        <begin position="148"/>
        <end position="247"/>
    </location>
</feature>
<dbReference type="SUPFAM" id="SSF46894">
    <property type="entry name" value="C-terminal effector domain of the bipartite response regulators"/>
    <property type="match status" value="1"/>
</dbReference>
<evidence type="ECO:0000256" key="2">
    <source>
        <dbReference type="ARBA" id="ARBA00023012"/>
    </source>
</evidence>
<dbReference type="PROSITE" id="PS51755">
    <property type="entry name" value="OMPR_PHOB"/>
    <property type="match status" value="1"/>
</dbReference>
<feature type="domain" description="Response regulatory" evidence="8">
    <location>
        <begin position="19"/>
        <end position="132"/>
    </location>
</feature>
<dbReference type="InterPro" id="IPR001789">
    <property type="entry name" value="Sig_transdc_resp-reg_receiver"/>
</dbReference>
<dbReference type="InterPro" id="IPR001867">
    <property type="entry name" value="OmpR/PhoB-type_DNA-bd"/>
</dbReference>
<dbReference type="SMART" id="SM00448">
    <property type="entry name" value="REC"/>
    <property type="match status" value="1"/>
</dbReference>
<feature type="modified residue" description="4-aspartylphosphate" evidence="6">
    <location>
        <position position="68"/>
    </location>
</feature>
<name>A0ABW2Y2C3_9BIFI</name>
<evidence type="ECO:0000256" key="6">
    <source>
        <dbReference type="PROSITE-ProRule" id="PRU00169"/>
    </source>
</evidence>
<accession>A0ABW2Y2C3</accession>
<sequence>MTREQVLDVTGDGSDEKQLIMIVDDDPVLSEMLSIILEDNGYISRQCHDGVTALELVPFIKPSLVLLDVMLPGLNGVQVAQRIRRLSSVPIIMLTAKADTADIVEGLDAGADDYVTKPFQSAELIARIRTHLRNANKTAVRVTRDGTMPHIECGDFIIDAPMHTVTKNGKNISLTPIEFNLLQLLAAHEGEVLSRDFLLRTVWEYENSSDSRTVNVCIQRLRQRIEDNPENPQYILTVRGVGYKFCAQPRMQVGND</sequence>
<evidence type="ECO:0000256" key="4">
    <source>
        <dbReference type="ARBA" id="ARBA00023125"/>
    </source>
</evidence>
<dbReference type="PANTHER" id="PTHR48111:SF21">
    <property type="entry name" value="DNA-BINDING DUAL MASTER TRANSCRIPTIONAL REGULATOR RPAA"/>
    <property type="match status" value="1"/>
</dbReference>
<comment type="caution">
    <text evidence="10">The sequence shown here is derived from an EMBL/GenBank/DDBJ whole genome shotgun (WGS) entry which is preliminary data.</text>
</comment>
<evidence type="ECO:0000259" key="9">
    <source>
        <dbReference type="PROSITE" id="PS51755"/>
    </source>
</evidence>
<dbReference type="Proteomes" id="UP001597036">
    <property type="component" value="Unassembled WGS sequence"/>
</dbReference>
<dbReference type="Gene3D" id="3.40.50.2300">
    <property type="match status" value="1"/>
</dbReference>
<dbReference type="RefSeq" id="WP_377937891.1">
    <property type="nucleotide sequence ID" value="NZ_JBHTHQ010000011.1"/>
</dbReference>
<keyword evidence="11" id="KW-1185">Reference proteome</keyword>
<keyword evidence="5" id="KW-0804">Transcription</keyword>
<keyword evidence="2" id="KW-0902">Two-component regulatory system</keyword>
<dbReference type="InterPro" id="IPR011006">
    <property type="entry name" value="CheY-like_superfamily"/>
</dbReference>
<dbReference type="SMART" id="SM00862">
    <property type="entry name" value="Trans_reg_C"/>
    <property type="match status" value="1"/>
</dbReference>
<dbReference type="EMBL" id="JBHTHQ010000011">
    <property type="protein sequence ID" value="MFD0704412.1"/>
    <property type="molecule type" value="Genomic_DNA"/>
</dbReference>
<evidence type="ECO:0000313" key="10">
    <source>
        <dbReference type="EMBL" id="MFD0704412.1"/>
    </source>
</evidence>
<evidence type="ECO:0000256" key="7">
    <source>
        <dbReference type="PROSITE-ProRule" id="PRU01091"/>
    </source>
</evidence>
<dbReference type="PANTHER" id="PTHR48111">
    <property type="entry name" value="REGULATOR OF RPOS"/>
    <property type="match status" value="1"/>
</dbReference>